<feature type="compositionally biased region" description="Basic and acidic residues" evidence="1">
    <location>
        <begin position="192"/>
        <end position="203"/>
    </location>
</feature>
<gene>
    <name evidence="3" type="ORF">BUALT_Bualt01G0131100</name>
</gene>
<dbReference type="AlphaFoldDB" id="A0AAV6YH77"/>
<dbReference type="Pfam" id="PF25896">
    <property type="entry name" value="HTH_AT3G52170"/>
    <property type="match status" value="1"/>
</dbReference>
<feature type="region of interest" description="Disordered" evidence="1">
    <location>
        <begin position="191"/>
        <end position="263"/>
    </location>
</feature>
<feature type="compositionally biased region" description="Basic and acidic residues" evidence="1">
    <location>
        <begin position="100"/>
        <end position="113"/>
    </location>
</feature>
<feature type="compositionally biased region" description="Polar residues" evidence="1">
    <location>
        <begin position="253"/>
        <end position="263"/>
    </location>
</feature>
<evidence type="ECO:0000259" key="2">
    <source>
        <dbReference type="Pfam" id="PF25896"/>
    </source>
</evidence>
<evidence type="ECO:0000313" key="3">
    <source>
        <dbReference type="EMBL" id="KAG8390895.1"/>
    </source>
</evidence>
<dbReference type="InterPro" id="IPR058942">
    <property type="entry name" value="AT3G52170-like"/>
</dbReference>
<protein>
    <recommendedName>
        <fullName evidence="2">AT3G52170-like helix-turn-helix domain-containing protein</fullName>
    </recommendedName>
</protein>
<comment type="caution">
    <text evidence="3">The sequence shown here is derived from an EMBL/GenBank/DDBJ whole genome shotgun (WGS) entry which is preliminary data.</text>
</comment>
<dbReference type="EMBL" id="WHWC01000001">
    <property type="protein sequence ID" value="KAG8390895.1"/>
    <property type="molecule type" value="Genomic_DNA"/>
</dbReference>
<evidence type="ECO:0000256" key="1">
    <source>
        <dbReference type="SAM" id="MobiDB-lite"/>
    </source>
</evidence>
<evidence type="ECO:0000313" key="4">
    <source>
        <dbReference type="Proteomes" id="UP000826271"/>
    </source>
</evidence>
<reference evidence="3" key="1">
    <citation type="submission" date="2019-10" db="EMBL/GenBank/DDBJ databases">
        <authorList>
            <person name="Zhang R."/>
            <person name="Pan Y."/>
            <person name="Wang J."/>
            <person name="Ma R."/>
            <person name="Yu S."/>
        </authorList>
    </citation>
    <scope>NUCLEOTIDE SEQUENCE</scope>
    <source>
        <strain evidence="3">LA-IB0</strain>
        <tissue evidence="3">Leaf</tissue>
    </source>
</reference>
<dbReference type="PANTHER" id="PTHR34568">
    <property type="entry name" value="RRM DOMAIN-CONTAINING PROTEIN"/>
    <property type="match status" value="1"/>
</dbReference>
<proteinExistence type="predicted"/>
<feature type="region of interest" description="Disordered" evidence="1">
    <location>
        <begin position="92"/>
        <end position="113"/>
    </location>
</feature>
<dbReference type="InterPro" id="IPR058941">
    <property type="entry name" value="HTH_AT3G52170-like"/>
</dbReference>
<accession>A0AAV6YH77</accession>
<feature type="domain" description="AT3G52170-like helix-turn-helix" evidence="2">
    <location>
        <begin position="110"/>
        <end position="159"/>
    </location>
</feature>
<sequence>MPLCSQLLFSSPCFAASYGAASANHHKSLKFDALCQMRLIRGFLRHAKIGLSRQYQWHQVIKTSKGSLHSVSIETSSPVHGSNMQRLGRSFAASAPSDAVETRKPRSRVSKDERRSMVETYVIKYRALNSGKFPTVSETRKDLGGSHYVIRRILQELKYNSEISSAGAISLEKISVKDEISTDFGEVSQTRELSRKDSRDSSSKRFKSKERPQSLSAADKSVNDKTKHLSAVSDKSKDVGNQSDYPIYEPKSSLDSDPQNSVNQETITEEKLQFDWLQRQESTESEISTSRELHKAPIEDAEAQRKASVWQNLKSFANGIFGIWRKS</sequence>
<name>A0AAV6YH77_9LAMI</name>
<dbReference type="Proteomes" id="UP000826271">
    <property type="component" value="Unassembled WGS sequence"/>
</dbReference>
<organism evidence="3 4">
    <name type="scientific">Buddleja alternifolia</name>
    <dbReference type="NCBI Taxonomy" id="168488"/>
    <lineage>
        <taxon>Eukaryota</taxon>
        <taxon>Viridiplantae</taxon>
        <taxon>Streptophyta</taxon>
        <taxon>Embryophyta</taxon>
        <taxon>Tracheophyta</taxon>
        <taxon>Spermatophyta</taxon>
        <taxon>Magnoliopsida</taxon>
        <taxon>eudicotyledons</taxon>
        <taxon>Gunneridae</taxon>
        <taxon>Pentapetalae</taxon>
        <taxon>asterids</taxon>
        <taxon>lamiids</taxon>
        <taxon>Lamiales</taxon>
        <taxon>Scrophulariaceae</taxon>
        <taxon>Buddlejeae</taxon>
        <taxon>Buddleja</taxon>
    </lineage>
</organism>
<dbReference type="PANTHER" id="PTHR34568:SF4">
    <property type="entry name" value="OS02G0638000 PROTEIN"/>
    <property type="match status" value="1"/>
</dbReference>
<keyword evidence="4" id="KW-1185">Reference proteome</keyword>